<dbReference type="PROSITE" id="PS50890">
    <property type="entry name" value="PUA"/>
    <property type="match status" value="1"/>
</dbReference>
<keyword evidence="6 8" id="KW-0418">Kinase</keyword>
<dbReference type="InterPro" id="IPR001048">
    <property type="entry name" value="Asp/Glu/Uridylate_kinase"/>
</dbReference>
<evidence type="ECO:0000256" key="5">
    <source>
        <dbReference type="ARBA" id="ARBA00022741"/>
    </source>
</evidence>
<dbReference type="HAMAP" id="MF_00456">
    <property type="entry name" value="ProB"/>
    <property type="match status" value="1"/>
</dbReference>
<evidence type="ECO:0000256" key="6">
    <source>
        <dbReference type="ARBA" id="ARBA00022777"/>
    </source>
</evidence>
<dbReference type="InterPro" id="IPR036393">
    <property type="entry name" value="AceGlu_kinase-like_sf"/>
</dbReference>
<evidence type="ECO:0000256" key="3">
    <source>
        <dbReference type="ARBA" id="ARBA00022650"/>
    </source>
</evidence>
<dbReference type="CDD" id="cd21157">
    <property type="entry name" value="PUA_G5K"/>
    <property type="match status" value="1"/>
</dbReference>
<reference evidence="10 11" key="1">
    <citation type="submission" date="2019-07" db="EMBL/GenBank/DDBJ databases">
        <title>Whole genome shotgun sequence of Oceanithermus desulfurans NBRC 100063.</title>
        <authorList>
            <person name="Hosoyama A."/>
            <person name="Uohara A."/>
            <person name="Ohji S."/>
            <person name="Ichikawa N."/>
        </authorList>
    </citation>
    <scope>NUCLEOTIDE SEQUENCE [LARGE SCALE GENOMIC DNA]</scope>
    <source>
        <strain evidence="10 11">NBRC 100063</strain>
    </source>
</reference>
<dbReference type="Pfam" id="PF01472">
    <property type="entry name" value="PUA"/>
    <property type="match status" value="1"/>
</dbReference>
<keyword evidence="4 8" id="KW-0808">Transferase</keyword>
<feature type="binding site" evidence="8">
    <location>
        <position position="54"/>
    </location>
    <ligand>
        <name>substrate</name>
    </ligand>
</feature>
<dbReference type="Gene3D" id="2.30.130.10">
    <property type="entry name" value="PUA domain"/>
    <property type="match status" value="1"/>
</dbReference>
<evidence type="ECO:0000256" key="1">
    <source>
        <dbReference type="ARBA" id="ARBA00022490"/>
    </source>
</evidence>
<dbReference type="GO" id="GO:0004349">
    <property type="term" value="F:glutamate 5-kinase activity"/>
    <property type="evidence" value="ECO:0007669"/>
    <property type="project" value="UniProtKB-UniRule"/>
</dbReference>
<dbReference type="Gene3D" id="3.40.1160.10">
    <property type="entry name" value="Acetylglutamate kinase-like"/>
    <property type="match status" value="1"/>
</dbReference>
<dbReference type="GO" id="GO:0055129">
    <property type="term" value="P:L-proline biosynthetic process"/>
    <property type="evidence" value="ECO:0007669"/>
    <property type="project" value="UniProtKB-UniRule"/>
</dbReference>
<comment type="caution">
    <text evidence="10">The sequence shown here is derived from an EMBL/GenBank/DDBJ whole genome shotgun (WGS) entry which is preliminary data.</text>
</comment>
<dbReference type="PRINTS" id="PR00474">
    <property type="entry name" value="GLU5KINASE"/>
</dbReference>
<dbReference type="UniPathway" id="UPA00098">
    <property type="reaction ID" value="UER00359"/>
</dbReference>
<dbReference type="PANTHER" id="PTHR43654">
    <property type="entry name" value="GLUTAMATE 5-KINASE"/>
    <property type="match status" value="1"/>
</dbReference>
<dbReference type="SUPFAM" id="SSF53633">
    <property type="entry name" value="Carbamate kinase-like"/>
    <property type="match status" value="1"/>
</dbReference>
<comment type="pathway">
    <text evidence="8">Amino-acid biosynthesis; L-proline biosynthesis; L-glutamate 5-semialdehyde from L-glutamate: step 1/2.</text>
</comment>
<dbReference type="SMART" id="SM00359">
    <property type="entry name" value="PUA"/>
    <property type="match status" value="1"/>
</dbReference>
<dbReference type="InterPro" id="IPR011529">
    <property type="entry name" value="Glu_5kinase"/>
</dbReference>
<keyword evidence="1 8" id="KW-0963">Cytoplasm</keyword>
<dbReference type="InterPro" id="IPR019797">
    <property type="entry name" value="Glutamate_5-kinase_CS"/>
</dbReference>
<dbReference type="PANTHER" id="PTHR43654:SF1">
    <property type="entry name" value="ISOPENTENYL PHOSPHATE KINASE"/>
    <property type="match status" value="1"/>
</dbReference>
<dbReference type="EMBL" id="BJXN01000002">
    <property type="protein sequence ID" value="GEM88935.1"/>
    <property type="molecule type" value="Genomic_DNA"/>
</dbReference>
<keyword evidence="3 8" id="KW-0641">Proline biosynthesis</keyword>
<name>A0A511RH13_9DEIN</name>
<evidence type="ECO:0000313" key="11">
    <source>
        <dbReference type="Proteomes" id="UP000321827"/>
    </source>
</evidence>
<keyword evidence="2 8" id="KW-0028">Amino-acid biosynthesis</keyword>
<dbReference type="EC" id="2.7.2.11" evidence="8"/>
<dbReference type="InterPro" id="IPR005715">
    <property type="entry name" value="Glu_5kinase/COase_Synthase"/>
</dbReference>
<keyword evidence="7 8" id="KW-0067">ATP-binding</keyword>
<comment type="subcellular location">
    <subcellularLocation>
        <location evidence="8">Cytoplasm</location>
    </subcellularLocation>
</comment>
<dbReference type="Proteomes" id="UP000321827">
    <property type="component" value="Unassembled WGS sequence"/>
</dbReference>
<evidence type="ECO:0000256" key="8">
    <source>
        <dbReference type="HAMAP-Rule" id="MF_00456"/>
    </source>
</evidence>
<dbReference type="GO" id="GO:0005829">
    <property type="term" value="C:cytosol"/>
    <property type="evidence" value="ECO:0007669"/>
    <property type="project" value="TreeGrafter"/>
</dbReference>
<comment type="similarity">
    <text evidence="8">Belongs to the glutamate 5-kinase family.</text>
</comment>
<sequence length="373" mass="40020">MKRAELLARARRIVVKVGSAVIAGERGLDPDRLADLGRGLATLAHGRGVLLVSSGAIAAAAPRLAQKPETLAELQAAAAVGQPELMRAWQEALAAHGLGTAQVLLTAEDLTDRRRYLNARATLERLLGWGVVPVINENDTVMTEEIQFGDNDQLAARVAGLLGADALLVLSEAEALFERDPRLDPEARPVRELNAVTPEVLAMASDRPGSAGRGGMKSKLLAAKMALDAGVPLWLLPGRRRGVLEEALAGAEIGTLFRARERRFGGERLWLAQLSRHEGTLVVDAGAAKALRERGRSLLTVGVREVHGRFAAGSPVRVLDPEGRLVGVGLCNFDHQDLRRAAGRPSRELAALLGRDAPEEAIHRDHFVLLEDR</sequence>
<dbReference type="InterPro" id="IPR036974">
    <property type="entry name" value="PUA_sf"/>
</dbReference>
<dbReference type="InterPro" id="IPR015947">
    <property type="entry name" value="PUA-like_sf"/>
</dbReference>
<feature type="domain" description="PUA" evidence="9">
    <location>
        <begin position="279"/>
        <end position="362"/>
    </location>
</feature>
<protein>
    <recommendedName>
        <fullName evidence="8">Glutamate 5-kinase</fullName>
        <ecNumber evidence="8">2.7.2.11</ecNumber>
    </recommendedName>
    <alternativeName>
        <fullName evidence="8">Gamma-glutamyl kinase</fullName>
        <shortName evidence="8">GK</shortName>
    </alternativeName>
</protein>
<feature type="binding site" evidence="8">
    <location>
        <position position="139"/>
    </location>
    <ligand>
        <name>substrate</name>
    </ligand>
</feature>
<feature type="binding site" evidence="8">
    <location>
        <position position="151"/>
    </location>
    <ligand>
        <name>substrate</name>
    </ligand>
</feature>
<dbReference type="FunFam" id="3.40.1160.10:FF:000006">
    <property type="entry name" value="Glutamate 5-kinase"/>
    <property type="match status" value="1"/>
</dbReference>
<dbReference type="PROSITE" id="PS00902">
    <property type="entry name" value="GLUTAMATE_5_KINASE"/>
    <property type="match status" value="1"/>
</dbReference>
<dbReference type="AlphaFoldDB" id="A0A511RH13"/>
<dbReference type="RefSeq" id="WP_147145237.1">
    <property type="nucleotide sequence ID" value="NZ_BJXN01000002.1"/>
</dbReference>
<comment type="function">
    <text evidence="8">Catalyzes the transfer of a phosphate group to glutamate to form L-glutamate 5-phosphate.</text>
</comment>
<dbReference type="InterPro" id="IPR041739">
    <property type="entry name" value="G5K_ProB"/>
</dbReference>
<dbReference type="GO" id="GO:0005524">
    <property type="term" value="F:ATP binding"/>
    <property type="evidence" value="ECO:0007669"/>
    <property type="project" value="UniProtKB-KW"/>
</dbReference>
<evidence type="ECO:0000259" key="9">
    <source>
        <dbReference type="SMART" id="SM00359"/>
    </source>
</evidence>
<dbReference type="OrthoDB" id="9804434at2"/>
<dbReference type="PIRSF" id="PIRSF000729">
    <property type="entry name" value="GK"/>
    <property type="match status" value="1"/>
</dbReference>
<proteinExistence type="inferred from homology"/>
<evidence type="ECO:0000313" key="10">
    <source>
        <dbReference type="EMBL" id="GEM88935.1"/>
    </source>
</evidence>
<gene>
    <name evidence="8 10" type="primary">proB</name>
    <name evidence="10" type="ORF">ODE01S_03690</name>
</gene>
<dbReference type="SUPFAM" id="SSF88697">
    <property type="entry name" value="PUA domain-like"/>
    <property type="match status" value="1"/>
</dbReference>
<evidence type="ECO:0000256" key="7">
    <source>
        <dbReference type="ARBA" id="ARBA00022840"/>
    </source>
</evidence>
<organism evidence="10 11">
    <name type="scientific">Oceanithermus desulfurans NBRC 100063</name>
    <dbReference type="NCBI Taxonomy" id="1227550"/>
    <lineage>
        <taxon>Bacteria</taxon>
        <taxon>Thermotogati</taxon>
        <taxon>Deinococcota</taxon>
        <taxon>Deinococci</taxon>
        <taxon>Thermales</taxon>
        <taxon>Thermaceae</taxon>
        <taxon>Oceanithermus</taxon>
    </lineage>
</organism>
<dbReference type="NCBIfam" id="TIGR01027">
    <property type="entry name" value="proB"/>
    <property type="match status" value="1"/>
</dbReference>
<comment type="catalytic activity">
    <reaction evidence="8">
        <text>L-glutamate + ATP = L-glutamyl 5-phosphate + ADP</text>
        <dbReference type="Rhea" id="RHEA:14877"/>
        <dbReference type="ChEBI" id="CHEBI:29985"/>
        <dbReference type="ChEBI" id="CHEBI:30616"/>
        <dbReference type="ChEBI" id="CHEBI:58274"/>
        <dbReference type="ChEBI" id="CHEBI:456216"/>
        <dbReference type="EC" id="2.7.2.11"/>
    </reaction>
</comment>
<keyword evidence="5 8" id="KW-0547">Nucleotide-binding</keyword>
<dbReference type="CDD" id="cd04242">
    <property type="entry name" value="AAK_G5K_ProB"/>
    <property type="match status" value="1"/>
</dbReference>
<evidence type="ECO:0000256" key="2">
    <source>
        <dbReference type="ARBA" id="ARBA00022605"/>
    </source>
</evidence>
<dbReference type="GO" id="GO:0003723">
    <property type="term" value="F:RNA binding"/>
    <property type="evidence" value="ECO:0007669"/>
    <property type="project" value="InterPro"/>
</dbReference>
<feature type="binding site" evidence="8">
    <location>
        <position position="16"/>
    </location>
    <ligand>
        <name>ATP</name>
        <dbReference type="ChEBI" id="CHEBI:30616"/>
    </ligand>
</feature>
<comment type="caution">
    <text evidence="8">Lacks conserved residue(s) required for the propagation of feature annotation.</text>
</comment>
<evidence type="ECO:0000256" key="4">
    <source>
        <dbReference type="ARBA" id="ARBA00022679"/>
    </source>
</evidence>
<dbReference type="Pfam" id="PF00696">
    <property type="entry name" value="AA_kinase"/>
    <property type="match status" value="1"/>
</dbReference>
<dbReference type="InterPro" id="IPR001057">
    <property type="entry name" value="Glu/AcGlu_kinase"/>
</dbReference>
<accession>A0A511RH13</accession>
<dbReference type="InterPro" id="IPR002478">
    <property type="entry name" value="PUA"/>
</dbReference>